<comment type="caution">
    <text evidence="1">The sequence shown here is derived from an EMBL/GenBank/DDBJ whole genome shotgun (WGS) entry which is preliminary data.</text>
</comment>
<reference evidence="1" key="1">
    <citation type="submission" date="2018-11" db="EMBL/GenBank/DDBJ databases">
        <title>The sequence and de novo assembly of Larimichthys crocea genome using PacBio and Hi-C technologies.</title>
        <authorList>
            <person name="Xu P."/>
            <person name="Chen B."/>
            <person name="Zhou Z."/>
            <person name="Ke Q."/>
            <person name="Wu Y."/>
            <person name="Bai H."/>
            <person name="Pu F."/>
        </authorList>
    </citation>
    <scope>NUCLEOTIDE SEQUENCE</scope>
    <source>
        <tissue evidence="1">Muscle</tissue>
    </source>
</reference>
<dbReference type="EMBL" id="CM011695">
    <property type="protein sequence ID" value="TMS03314.1"/>
    <property type="molecule type" value="Genomic_DNA"/>
</dbReference>
<proteinExistence type="predicted"/>
<sequence length="281" mass="31632">MDSVVQNNPKKKKKLWLHGLLWWSLLFELASGASFYGDGFVQLKATESSDHNTLRIRFRTSSTNGLLFLAAGQTDYFLLELHAGRLQLKLDLGSGEQVLHSERGTQLNDLAWHSVEIRHVQHNVTLTVDKNSHTSVKMPGSHQDLNILDGLYVGGSGGLDKLYLPRNLIGFRGCMDEVVFNEHDILSSLRPYTGFKNIYEVSLGCSPQFFATEDGLYQFLQLQGLHFSSNLECPTRSSIRVCCAHFSQRRNYHVQFSQRGGLCGCGDSGGFASGHYWERWN</sequence>
<organism evidence="1 2">
    <name type="scientific">Larimichthys crocea</name>
    <name type="common">Large yellow croaker</name>
    <name type="synonym">Pseudosciaena crocea</name>
    <dbReference type="NCBI Taxonomy" id="215358"/>
    <lineage>
        <taxon>Eukaryota</taxon>
        <taxon>Metazoa</taxon>
        <taxon>Chordata</taxon>
        <taxon>Craniata</taxon>
        <taxon>Vertebrata</taxon>
        <taxon>Euteleostomi</taxon>
        <taxon>Actinopterygii</taxon>
        <taxon>Neopterygii</taxon>
        <taxon>Teleostei</taxon>
        <taxon>Neoteleostei</taxon>
        <taxon>Acanthomorphata</taxon>
        <taxon>Eupercaria</taxon>
        <taxon>Sciaenidae</taxon>
        <taxon>Larimichthys</taxon>
    </lineage>
</organism>
<evidence type="ECO:0000313" key="2">
    <source>
        <dbReference type="Proteomes" id="UP000793456"/>
    </source>
</evidence>
<name>A0ACD3Q8D8_LARCR</name>
<protein>
    <submittedName>
        <fullName evidence="1">Uncharacterized protein</fullName>
    </submittedName>
</protein>
<dbReference type="Proteomes" id="UP000793456">
    <property type="component" value="Chromosome XXII"/>
</dbReference>
<keyword evidence="2" id="KW-1185">Reference proteome</keyword>
<evidence type="ECO:0000313" key="1">
    <source>
        <dbReference type="EMBL" id="TMS03314.1"/>
    </source>
</evidence>
<gene>
    <name evidence="1" type="ORF">E3U43_000203</name>
</gene>
<accession>A0ACD3Q8D8</accession>